<dbReference type="Proteomes" id="UP000826195">
    <property type="component" value="Unassembled WGS sequence"/>
</dbReference>
<keyword evidence="2" id="KW-1185">Reference proteome</keyword>
<reference evidence="1 2" key="1">
    <citation type="journal article" date="2021" name="J. Hered.">
        <title>A chromosome-level genome assembly of the parasitoid wasp, Cotesia glomerata (Hymenoptera: Braconidae).</title>
        <authorList>
            <person name="Pinto B.J."/>
            <person name="Weis J.J."/>
            <person name="Gamble T."/>
            <person name="Ode P.J."/>
            <person name="Paul R."/>
            <person name="Zaspel J.M."/>
        </authorList>
    </citation>
    <scope>NUCLEOTIDE SEQUENCE [LARGE SCALE GENOMIC DNA]</scope>
    <source>
        <strain evidence="1">CgM1</strain>
    </source>
</reference>
<dbReference type="EMBL" id="JAHXZJ010002982">
    <property type="protein sequence ID" value="KAH0535342.1"/>
    <property type="molecule type" value="Genomic_DNA"/>
</dbReference>
<protein>
    <submittedName>
        <fullName evidence="1">Uncharacterized protein</fullName>
    </submittedName>
</protein>
<evidence type="ECO:0000313" key="1">
    <source>
        <dbReference type="EMBL" id="KAH0535342.1"/>
    </source>
</evidence>
<organism evidence="1 2">
    <name type="scientific">Cotesia glomerata</name>
    <name type="common">Lepidopteran parasitic wasp</name>
    <name type="synonym">Apanteles glomeratus</name>
    <dbReference type="NCBI Taxonomy" id="32391"/>
    <lineage>
        <taxon>Eukaryota</taxon>
        <taxon>Metazoa</taxon>
        <taxon>Ecdysozoa</taxon>
        <taxon>Arthropoda</taxon>
        <taxon>Hexapoda</taxon>
        <taxon>Insecta</taxon>
        <taxon>Pterygota</taxon>
        <taxon>Neoptera</taxon>
        <taxon>Endopterygota</taxon>
        <taxon>Hymenoptera</taxon>
        <taxon>Apocrita</taxon>
        <taxon>Ichneumonoidea</taxon>
        <taxon>Braconidae</taxon>
        <taxon>Microgastrinae</taxon>
        <taxon>Cotesia</taxon>
    </lineage>
</organism>
<name>A0AAV7HYB4_COTGL</name>
<evidence type="ECO:0000313" key="2">
    <source>
        <dbReference type="Proteomes" id="UP000826195"/>
    </source>
</evidence>
<dbReference type="PANTHER" id="PTHR16071">
    <property type="entry name" value="CHROMOSOME 1 OPEN READING FRAME 112"/>
    <property type="match status" value="1"/>
</dbReference>
<gene>
    <name evidence="1" type="ORF">KQX54_015974</name>
</gene>
<dbReference type="AlphaFoldDB" id="A0AAV7HYB4"/>
<sequence length="867" mass="100863">MHRRVIRLSIIIDSRITMDDNDDINDVTVPYNSQHETLNVTEKRQETVKKIVTEFLPTCPINLLEENILRKTCPYLKRIIYELIDEIEANLEDPEIAEHLVPTSFDSQLIECKNLLTRWEDILKHVANLEEVKPPDVLSLLEYFPGIVTKICLHCKEKRSSYPNHSLPLLLQDIYRDTCSNVKIFCGFIYKSLYIQSEDSTLLKNLIKDLGDIASTTTYFVTTMIQSWKTFGKLVWESSAIIKDDGEIRGLVTSNFKNITSNIIWIYGNMTKTSDDDSKGAKCMNLLLEILYKFHRNYVNDDILNSSLNHQWVREMVSFLFRLSGFYATKMFVKNLPGKPQSKSIFSLNWINAFNYYYKNCEILHEEFKNREEEMASADFEYLVGYHVTLLRSNLDADEKIKIAINNLIYFKNECMTTRVKIPDGCNINNVESELISIYHFTLKKLCFCIVEAKFKDLELFIFKNLFSEKFWPSLLCFDILKYLYRYSEGEFALSHIKILSEVYEKFHLRESTSLGVTLISKLIIYGYTFMDGDNQNTFHEICQSPATLLLILKSPKIVHSREKLLTVYKKLMPVKSFDLSQAHQELRLQPSVKNWINFVNVLTLKSIDKIDDNPDITSDLQKILQSILDTLNQVPDDFQQRIMYDLISIILNCTIFKRSTDMSAFNWNVLQVLAKEIVHTIKLPEIYLVDVCHFLKRNSKLLKIPPGQVDTRVVMINLMCYLLSSSSAIVHQEALETFEYIVEKGADEDFILKLGATITKKYNLLEVVPNYLKKRSVKKLSREFTDINDYLKTFTENMDKSSSAHKCFIEETREREKKIAKIIPDSVDQQASKIVDDLVDVIENKYNLSVNILEKLTEACLKFIDK</sequence>
<dbReference type="PANTHER" id="PTHR16071:SF2">
    <property type="entry name" value="FIGNL1-INTERACTING REGULATOR OF RECOMBINATION AND MITOSIS"/>
    <property type="match status" value="1"/>
</dbReference>
<dbReference type="InterPro" id="IPR027902">
    <property type="entry name" value="DUF4487"/>
</dbReference>
<comment type="caution">
    <text evidence="1">The sequence shown here is derived from an EMBL/GenBank/DDBJ whole genome shotgun (WGS) entry which is preliminary data.</text>
</comment>
<proteinExistence type="predicted"/>
<accession>A0AAV7HYB4</accession>